<dbReference type="RefSeq" id="WP_157751889.1">
    <property type="nucleotide sequence ID" value="NZ_BOMJ01000003.1"/>
</dbReference>
<proteinExistence type="predicted"/>
<protein>
    <submittedName>
        <fullName evidence="1">Uncharacterized protein</fullName>
    </submittedName>
</protein>
<dbReference type="AlphaFoldDB" id="A0A1H2CUJ0"/>
<accession>A0A1H2CUJ0</accession>
<evidence type="ECO:0000313" key="1">
    <source>
        <dbReference type="EMBL" id="SDT74198.1"/>
    </source>
</evidence>
<reference evidence="1 2" key="1">
    <citation type="submission" date="2016-10" db="EMBL/GenBank/DDBJ databases">
        <authorList>
            <person name="de Groot N.N."/>
        </authorList>
    </citation>
    <scope>NUCLEOTIDE SEQUENCE [LARGE SCALE GENOMIC DNA]</scope>
    <source>
        <strain evidence="1 2">DSM 43941</strain>
    </source>
</reference>
<dbReference type="EMBL" id="LT629758">
    <property type="protein sequence ID" value="SDT74198.1"/>
    <property type="molecule type" value="Genomic_DNA"/>
</dbReference>
<organism evidence="1 2">
    <name type="scientific">Actinoplanes derwentensis</name>
    <dbReference type="NCBI Taxonomy" id="113562"/>
    <lineage>
        <taxon>Bacteria</taxon>
        <taxon>Bacillati</taxon>
        <taxon>Actinomycetota</taxon>
        <taxon>Actinomycetes</taxon>
        <taxon>Micromonosporales</taxon>
        <taxon>Micromonosporaceae</taxon>
        <taxon>Actinoplanes</taxon>
    </lineage>
</organism>
<sequence>MEAVNGAPTDATGDTAITPGTQALARVMQLAPAKVFNLDTVARLIRMMGVNAIAADSGSGIEAVFVGVTADEYGTPRYTVLVGPGQRCRLNGEVISGAVAGEVEIVQDTVDVVPVYRVRDTDTEEEIAQRAAALHHEVVARRAQREKLYHALAGGDAVDSALNAFWDHVTQTVFPRVHNGANDAVTEQALRDAATNAMHQWLTVNFSLAVPQHPEPDHATPPTIIAKAEEAEIRRCSPGAISFVSSRPEWPGDFQKVLHAALSRVIEERWVISDATVYAGDTGSAYVTKFAGQITSLDTEAVQFADGTRVLLDEIVAVTF</sequence>
<evidence type="ECO:0000313" key="2">
    <source>
        <dbReference type="Proteomes" id="UP000198688"/>
    </source>
</evidence>
<gene>
    <name evidence="1" type="ORF">SAMN04489716_6906</name>
</gene>
<dbReference type="STRING" id="113562.SAMN04489716_6906"/>
<keyword evidence="2" id="KW-1185">Reference proteome</keyword>
<dbReference type="Proteomes" id="UP000198688">
    <property type="component" value="Chromosome I"/>
</dbReference>
<name>A0A1H2CUJ0_9ACTN</name>